<gene>
    <name evidence="1" type="ORF">B2J93_1917</name>
</gene>
<organism evidence="1 2">
    <name type="scientific">Diplocarpon coronariae</name>
    <dbReference type="NCBI Taxonomy" id="2795749"/>
    <lineage>
        <taxon>Eukaryota</taxon>
        <taxon>Fungi</taxon>
        <taxon>Dikarya</taxon>
        <taxon>Ascomycota</taxon>
        <taxon>Pezizomycotina</taxon>
        <taxon>Leotiomycetes</taxon>
        <taxon>Helotiales</taxon>
        <taxon>Drepanopezizaceae</taxon>
        <taxon>Diplocarpon</taxon>
    </lineage>
</organism>
<comment type="caution">
    <text evidence="1">The sequence shown here is derived from an EMBL/GenBank/DDBJ whole genome shotgun (WGS) entry which is preliminary data.</text>
</comment>
<dbReference type="InterPro" id="IPR041622">
    <property type="entry name" value="SLATT_fungi"/>
</dbReference>
<dbReference type="InParanoid" id="A0A218YVC0"/>
<protein>
    <submittedName>
        <fullName evidence="1">Uncharacterized protein</fullName>
    </submittedName>
</protein>
<dbReference type="EMBL" id="MZNU01000369">
    <property type="protein sequence ID" value="OWO99119.1"/>
    <property type="molecule type" value="Genomic_DNA"/>
</dbReference>
<evidence type="ECO:0000313" key="1">
    <source>
        <dbReference type="EMBL" id="OWO99119.1"/>
    </source>
</evidence>
<dbReference type="OrthoDB" id="4472872at2759"/>
<accession>A0A218YVC0</accession>
<reference evidence="1 2" key="1">
    <citation type="submission" date="2017-04" db="EMBL/GenBank/DDBJ databases">
        <title>Draft genome sequence of Marssonina coronaria NL1: causal agent of apple blotch.</title>
        <authorList>
            <person name="Cheng Q."/>
        </authorList>
    </citation>
    <scope>NUCLEOTIDE SEQUENCE [LARGE SCALE GENOMIC DNA]</scope>
    <source>
        <strain evidence="1 2">NL1</strain>
    </source>
</reference>
<name>A0A218YVC0_9HELO</name>
<proteinExistence type="predicted"/>
<dbReference type="PANTHER" id="PTHR38793:SF3">
    <property type="entry name" value="SMODS AND SLOG-ASSOCIATING 2TM EFFECTOR DOMAIN-CONTAINING PROTEIN"/>
    <property type="match status" value="1"/>
</dbReference>
<dbReference type="PANTHER" id="PTHR38793">
    <property type="entry name" value="SLATT_FUNGAL DOMAIN-CONTAINING PROTEIN-RELATED"/>
    <property type="match status" value="1"/>
</dbReference>
<dbReference type="AlphaFoldDB" id="A0A218YVC0"/>
<dbReference type="NCBIfam" id="NF033635">
    <property type="entry name" value="SLATT_fungal"/>
    <property type="match status" value="1"/>
</dbReference>
<sequence length="132" mass="15171">MSRSWPRSSSAPRARGAGIHALLTPDLYYDPRDSELVDGRRALLKGQRLPDRLRKDEYQIQQVKDFIEEVGVRLELAGDAIDDEVKRLVEQIFEKYFLARDIVTMNRPSCYAHHVESRLGEVPRARAVGPRL</sequence>
<keyword evidence="2" id="KW-1185">Reference proteome</keyword>
<evidence type="ECO:0000313" key="2">
    <source>
        <dbReference type="Proteomes" id="UP000242519"/>
    </source>
</evidence>
<dbReference type="Proteomes" id="UP000242519">
    <property type="component" value="Unassembled WGS sequence"/>
</dbReference>